<name>A0A8X6P1K9_NEPPI</name>
<evidence type="ECO:0000313" key="3">
    <source>
        <dbReference type="Proteomes" id="UP000887013"/>
    </source>
</evidence>
<keyword evidence="1" id="KW-0472">Membrane</keyword>
<dbReference type="GO" id="GO:0034220">
    <property type="term" value="P:monoatomic ion transmembrane transport"/>
    <property type="evidence" value="ECO:0007669"/>
    <property type="project" value="UniProtKB-KW"/>
</dbReference>
<reference evidence="2" key="1">
    <citation type="submission" date="2020-08" db="EMBL/GenBank/DDBJ databases">
        <title>Multicomponent nature underlies the extraordinary mechanical properties of spider dragline silk.</title>
        <authorList>
            <person name="Kono N."/>
            <person name="Nakamura H."/>
            <person name="Mori M."/>
            <person name="Yoshida Y."/>
            <person name="Ohtoshi R."/>
            <person name="Malay A.D."/>
            <person name="Moran D.A.P."/>
            <person name="Tomita M."/>
            <person name="Numata K."/>
            <person name="Arakawa K."/>
        </authorList>
    </citation>
    <scope>NUCLEOTIDE SEQUENCE</scope>
</reference>
<dbReference type="EMBL" id="BMAW01015321">
    <property type="protein sequence ID" value="GFT43018.1"/>
    <property type="molecule type" value="Genomic_DNA"/>
</dbReference>
<sequence length="77" mass="9338">MLEEDLYRAKNLIKSYRVRVEFYVNENTLKERLQLFFIKNQRSSLRIRIFNLIVKLVACLLYVIRVVLDRGPSYAVW</sequence>
<feature type="transmembrane region" description="Helical" evidence="1">
    <location>
        <begin position="49"/>
        <end position="68"/>
    </location>
</feature>
<evidence type="ECO:0000313" key="2">
    <source>
        <dbReference type="EMBL" id="GFT43018.1"/>
    </source>
</evidence>
<dbReference type="Proteomes" id="UP000887013">
    <property type="component" value="Unassembled WGS sequence"/>
</dbReference>
<keyword evidence="1" id="KW-1133">Transmembrane helix</keyword>
<keyword evidence="3" id="KW-1185">Reference proteome</keyword>
<comment type="caution">
    <text evidence="2">The sequence shown here is derived from an EMBL/GenBank/DDBJ whole genome shotgun (WGS) entry which is preliminary data.</text>
</comment>
<organism evidence="2 3">
    <name type="scientific">Nephila pilipes</name>
    <name type="common">Giant wood spider</name>
    <name type="synonym">Nephila maculata</name>
    <dbReference type="NCBI Taxonomy" id="299642"/>
    <lineage>
        <taxon>Eukaryota</taxon>
        <taxon>Metazoa</taxon>
        <taxon>Ecdysozoa</taxon>
        <taxon>Arthropoda</taxon>
        <taxon>Chelicerata</taxon>
        <taxon>Arachnida</taxon>
        <taxon>Araneae</taxon>
        <taxon>Araneomorphae</taxon>
        <taxon>Entelegynae</taxon>
        <taxon>Araneoidea</taxon>
        <taxon>Nephilidae</taxon>
        <taxon>Nephila</taxon>
    </lineage>
</organism>
<dbReference type="OrthoDB" id="6537958at2759"/>
<accession>A0A8X6P1K9</accession>
<evidence type="ECO:0000256" key="1">
    <source>
        <dbReference type="SAM" id="Phobius"/>
    </source>
</evidence>
<dbReference type="AlphaFoldDB" id="A0A8X6P1K9"/>
<keyword evidence="2" id="KW-0813">Transport</keyword>
<keyword evidence="2" id="KW-0406">Ion transport</keyword>
<proteinExistence type="predicted"/>
<protein>
    <submittedName>
        <fullName evidence="2">Putative potassium channel</fullName>
    </submittedName>
</protein>
<gene>
    <name evidence="2" type="ORF">NPIL_371991</name>
</gene>
<keyword evidence="2" id="KW-0407">Ion channel</keyword>
<keyword evidence="1" id="KW-0812">Transmembrane</keyword>